<organism evidence="2 3">
    <name type="scientific">Ferrovibrio terrae</name>
    <dbReference type="NCBI Taxonomy" id="2594003"/>
    <lineage>
        <taxon>Bacteria</taxon>
        <taxon>Pseudomonadati</taxon>
        <taxon>Pseudomonadota</taxon>
        <taxon>Alphaproteobacteria</taxon>
        <taxon>Rhodospirillales</taxon>
        <taxon>Rhodospirillaceae</taxon>
        <taxon>Ferrovibrio</taxon>
    </lineage>
</organism>
<evidence type="ECO:0000313" key="3">
    <source>
        <dbReference type="Proteomes" id="UP000317496"/>
    </source>
</evidence>
<protein>
    <submittedName>
        <fullName evidence="2">OpgC domain-containing protein</fullName>
    </submittedName>
</protein>
<dbReference type="KEGG" id="fer:FNB15_11475"/>
<dbReference type="PANTHER" id="PTHR38592:SF3">
    <property type="entry name" value="BLL4819 PROTEIN"/>
    <property type="match status" value="1"/>
</dbReference>
<evidence type="ECO:0000256" key="1">
    <source>
        <dbReference type="SAM" id="Phobius"/>
    </source>
</evidence>
<dbReference type="Pfam" id="PF10129">
    <property type="entry name" value="OpgC_C"/>
    <property type="match status" value="1"/>
</dbReference>
<dbReference type="PIRSF" id="PIRSF028704">
    <property type="entry name" value="UPC028704"/>
    <property type="match status" value="1"/>
</dbReference>
<evidence type="ECO:0000313" key="2">
    <source>
        <dbReference type="EMBL" id="QDO97848.1"/>
    </source>
</evidence>
<gene>
    <name evidence="2" type="ORF">FNB15_11475</name>
</gene>
<feature type="transmembrane region" description="Helical" evidence="1">
    <location>
        <begin position="153"/>
        <end position="171"/>
    </location>
</feature>
<keyword evidence="1" id="KW-0812">Transmembrane</keyword>
<name>A0A516H242_9PROT</name>
<feature type="transmembrane region" description="Helical" evidence="1">
    <location>
        <begin position="235"/>
        <end position="257"/>
    </location>
</feature>
<reference evidence="2 3" key="1">
    <citation type="submission" date="2019-07" db="EMBL/GenBank/DDBJ databases">
        <title>Genome sequencing for Ferrovibrio sp. K5.</title>
        <authorList>
            <person name="Park S.-J."/>
        </authorList>
    </citation>
    <scope>NUCLEOTIDE SEQUENCE [LARGE SCALE GENOMIC DNA]</scope>
    <source>
        <strain evidence="2 3">K5</strain>
    </source>
</reference>
<proteinExistence type="predicted"/>
<feature type="transmembrane region" description="Helical" evidence="1">
    <location>
        <begin position="178"/>
        <end position="196"/>
    </location>
</feature>
<dbReference type="OrthoDB" id="9775975at2"/>
<feature type="transmembrane region" description="Helical" evidence="1">
    <location>
        <begin position="283"/>
        <end position="301"/>
    </location>
</feature>
<feature type="transmembrane region" description="Helical" evidence="1">
    <location>
        <begin position="20"/>
        <end position="39"/>
    </location>
</feature>
<accession>A0A516H242</accession>
<feature type="transmembrane region" description="Helical" evidence="1">
    <location>
        <begin position="347"/>
        <end position="371"/>
    </location>
</feature>
<dbReference type="AlphaFoldDB" id="A0A516H242"/>
<feature type="transmembrane region" description="Helical" evidence="1">
    <location>
        <begin position="313"/>
        <end position="335"/>
    </location>
</feature>
<keyword evidence="1" id="KW-0472">Membrane</keyword>
<feature type="transmembrane region" description="Helical" evidence="1">
    <location>
        <begin position="59"/>
        <end position="75"/>
    </location>
</feature>
<sequence length="385" mass="43685">MTASDQISAASKPAAKARDLRLDFFRGLALLFIFLNHIPNNAVSWLSNRNYGFSDATETFVFISGYSVLLAYGAAMRSQGFVIGTARIWRRVWQIYTAHVFLFIIFIAQIAWLAARYNLDLAEEMNIGSLFEEPHILMLQALLLKFRPVNMDVLPMYIALMGAFPPVMWLMQRRPHMVLAASFALWFVVQFTHWNLPAYPDGRWYFNPLAWQFLFVLGAWCAMHRQHAPWRRLPAKAVTAAAVLYVIFSAVIVLSWLRPEWASRVPDVIERLLYPIDKTEMDTWRLLHFLALAWLVVLLVSPDAKFLRWPLSGLLILCGQHSLHVFCAGIFLSFAGHFVLSEVAPGLVAQLAVSMAGIVLLVGLAALMTWYKAVENGRRTGEVKA</sequence>
<dbReference type="Proteomes" id="UP000317496">
    <property type="component" value="Chromosome"/>
</dbReference>
<dbReference type="InterPro" id="IPR014550">
    <property type="entry name" value="UCP028704_OpgC"/>
</dbReference>
<keyword evidence="1" id="KW-1133">Transmembrane helix</keyword>
<dbReference type="EMBL" id="CP041636">
    <property type="protein sequence ID" value="QDO97848.1"/>
    <property type="molecule type" value="Genomic_DNA"/>
</dbReference>
<feature type="transmembrane region" description="Helical" evidence="1">
    <location>
        <begin position="96"/>
        <end position="115"/>
    </location>
</feature>
<dbReference type="RefSeq" id="WP_144068829.1">
    <property type="nucleotide sequence ID" value="NZ_CP041636.1"/>
</dbReference>
<keyword evidence="3" id="KW-1185">Reference proteome</keyword>
<feature type="transmembrane region" description="Helical" evidence="1">
    <location>
        <begin position="202"/>
        <end position="223"/>
    </location>
</feature>
<dbReference type="PANTHER" id="PTHR38592">
    <property type="entry name" value="BLL4819 PROTEIN"/>
    <property type="match status" value="1"/>
</dbReference>